<accession>A0A418W3K4</accession>
<evidence type="ECO:0008006" key="4">
    <source>
        <dbReference type="Google" id="ProtNLM"/>
    </source>
</evidence>
<evidence type="ECO:0000256" key="1">
    <source>
        <dbReference type="SAM" id="SignalP"/>
    </source>
</evidence>
<organism evidence="2 3">
    <name type="scientific">Azospirillum cavernae</name>
    <dbReference type="NCBI Taxonomy" id="2320860"/>
    <lineage>
        <taxon>Bacteria</taxon>
        <taxon>Pseudomonadati</taxon>
        <taxon>Pseudomonadota</taxon>
        <taxon>Alphaproteobacteria</taxon>
        <taxon>Rhodospirillales</taxon>
        <taxon>Azospirillaceae</taxon>
        <taxon>Azospirillum</taxon>
    </lineage>
</organism>
<reference evidence="2 3" key="1">
    <citation type="submission" date="2018-09" db="EMBL/GenBank/DDBJ databases">
        <authorList>
            <person name="Zhu H."/>
        </authorList>
    </citation>
    <scope>NUCLEOTIDE SEQUENCE [LARGE SCALE GENOMIC DNA]</scope>
    <source>
        <strain evidence="2 3">K2W22B-5</strain>
    </source>
</reference>
<gene>
    <name evidence="2" type="ORF">D3877_08485</name>
</gene>
<proteinExistence type="predicted"/>
<dbReference type="Proteomes" id="UP000283458">
    <property type="component" value="Unassembled WGS sequence"/>
</dbReference>
<comment type="caution">
    <text evidence="2">The sequence shown here is derived from an EMBL/GenBank/DDBJ whole genome shotgun (WGS) entry which is preliminary data.</text>
</comment>
<feature type="chain" id="PRO_5019087740" description="Nuclease" evidence="1">
    <location>
        <begin position="27"/>
        <end position="159"/>
    </location>
</feature>
<feature type="signal peptide" evidence="1">
    <location>
        <begin position="1"/>
        <end position="26"/>
    </location>
</feature>
<dbReference type="EMBL" id="QYUL01000001">
    <property type="protein sequence ID" value="RJF84548.1"/>
    <property type="molecule type" value="Genomic_DNA"/>
</dbReference>
<protein>
    <recommendedName>
        <fullName evidence="4">Nuclease</fullName>
    </recommendedName>
</protein>
<keyword evidence="3" id="KW-1185">Reference proteome</keyword>
<sequence>MLNPSRISLGIALGLLATLAITPASADGMPNWMRDAGNGPHPFRAFLVQENGQIAATAIIGGTAWPLRWKLRGIETPKPGGRAECSDERERAAAMARGVRFLIQFKSASITDIAPDHEPGVLAGRVLLDDGRDLGDLLVGFGFARRETVAPWQEPWCGW</sequence>
<dbReference type="AlphaFoldDB" id="A0A418W3K4"/>
<evidence type="ECO:0000313" key="3">
    <source>
        <dbReference type="Proteomes" id="UP000283458"/>
    </source>
</evidence>
<name>A0A418W3K4_9PROT</name>
<keyword evidence="1" id="KW-0732">Signal</keyword>
<evidence type="ECO:0000313" key="2">
    <source>
        <dbReference type="EMBL" id="RJF84548.1"/>
    </source>
</evidence>